<dbReference type="Proteomes" id="UP000461754">
    <property type="component" value="Unassembled WGS sequence"/>
</dbReference>
<keyword evidence="4 7" id="KW-0813">Transport</keyword>
<comment type="similarity">
    <text evidence="2 7">Belongs to the PhoU family.</text>
</comment>
<dbReference type="PANTHER" id="PTHR42930">
    <property type="entry name" value="PHOSPHATE-SPECIFIC TRANSPORT SYSTEM ACCESSORY PROTEIN PHOU"/>
    <property type="match status" value="1"/>
</dbReference>
<organism evidence="9 10">
    <name type="scientific">Pseudoramibacter porci</name>
    <dbReference type="NCBI Taxonomy" id="2606631"/>
    <lineage>
        <taxon>Bacteria</taxon>
        <taxon>Bacillati</taxon>
        <taxon>Bacillota</taxon>
        <taxon>Clostridia</taxon>
        <taxon>Eubacteriales</taxon>
        <taxon>Eubacteriaceae</taxon>
        <taxon>Pseudoramibacter</taxon>
    </lineage>
</organism>
<dbReference type="GO" id="GO:0005737">
    <property type="term" value="C:cytoplasm"/>
    <property type="evidence" value="ECO:0007669"/>
    <property type="project" value="UniProtKB-SubCell"/>
</dbReference>
<evidence type="ECO:0000313" key="10">
    <source>
        <dbReference type="Proteomes" id="UP000461754"/>
    </source>
</evidence>
<accession>A0A7X2NF49</accession>
<comment type="subunit">
    <text evidence="3 7">Homodimer.</text>
</comment>
<dbReference type="FunFam" id="1.20.58.220:FF:000004">
    <property type="entry name" value="Phosphate-specific transport system accessory protein PhoU"/>
    <property type="match status" value="1"/>
</dbReference>
<dbReference type="GO" id="GO:0006817">
    <property type="term" value="P:phosphate ion transport"/>
    <property type="evidence" value="ECO:0007669"/>
    <property type="project" value="UniProtKB-KW"/>
</dbReference>
<feature type="domain" description="PhoU" evidence="8">
    <location>
        <begin position="17"/>
        <end position="103"/>
    </location>
</feature>
<dbReference type="GO" id="GO:0045936">
    <property type="term" value="P:negative regulation of phosphate metabolic process"/>
    <property type="evidence" value="ECO:0007669"/>
    <property type="project" value="InterPro"/>
</dbReference>
<comment type="subcellular location">
    <subcellularLocation>
        <location evidence="1 7">Cytoplasm</location>
    </subcellularLocation>
</comment>
<dbReference type="InterPro" id="IPR038078">
    <property type="entry name" value="PhoU-like_sf"/>
</dbReference>
<reference evidence="9 10" key="1">
    <citation type="submission" date="2019-08" db="EMBL/GenBank/DDBJ databases">
        <title>In-depth cultivation of the pig gut microbiome towards novel bacterial diversity and tailored functional studies.</title>
        <authorList>
            <person name="Wylensek D."/>
            <person name="Hitch T.C.A."/>
            <person name="Clavel T."/>
        </authorList>
    </citation>
    <scope>NUCLEOTIDE SEQUENCE [LARGE SCALE GENOMIC DNA]</scope>
    <source>
        <strain evidence="9 10">RF-744-FAT-4</strain>
    </source>
</reference>
<comment type="function">
    <text evidence="7">Plays a role in the regulation of phosphate uptake.</text>
</comment>
<keyword evidence="10" id="KW-1185">Reference proteome</keyword>
<dbReference type="GO" id="GO:0030643">
    <property type="term" value="P:intracellular phosphate ion homeostasis"/>
    <property type="evidence" value="ECO:0007669"/>
    <property type="project" value="InterPro"/>
</dbReference>
<evidence type="ECO:0000313" key="9">
    <source>
        <dbReference type="EMBL" id="MSS19281.1"/>
    </source>
</evidence>
<dbReference type="InterPro" id="IPR028366">
    <property type="entry name" value="PhoU"/>
</dbReference>
<dbReference type="PIRSF" id="PIRSF003107">
    <property type="entry name" value="PhoU"/>
    <property type="match status" value="1"/>
</dbReference>
<dbReference type="PANTHER" id="PTHR42930:SF3">
    <property type="entry name" value="PHOSPHATE-SPECIFIC TRANSPORT SYSTEM ACCESSORY PROTEIN PHOU"/>
    <property type="match status" value="1"/>
</dbReference>
<sequence length="214" mass="23990">MRNRFDKELVRLNDSMIEMGSLCEAAIDKAIKALAANDTDLAKEAMADDANIDELERDIEQQCYVMLLSQQPVARDLRNVSAALKMITDMERIGDQATDIAEIAVTADLTAEFHNLELDTMAKMASKMVNAAVDAYVQKDLNTVHTVYKQDDIVDQLFDKISAHIIHRIENKEIEGAKAVEVLMIAKYLERIGDHAVNIGEWVEFSITGEHPKN</sequence>
<evidence type="ECO:0000256" key="2">
    <source>
        <dbReference type="ARBA" id="ARBA00008107"/>
    </source>
</evidence>
<dbReference type="NCBIfam" id="TIGR02135">
    <property type="entry name" value="phoU_full"/>
    <property type="match status" value="1"/>
</dbReference>
<dbReference type="EMBL" id="VUMO01000002">
    <property type="protein sequence ID" value="MSS19281.1"/>
    <property type="molecule type" value="Genomic_DNA"/>
</dbReference>
<keyword evidence="6 7" id="KW-0592">Phosphate transport</keyword>
<dbReference type="AlphaFoldDB" id="A0A7X2NF49"/>
<proteinExistence type="inferred from homology"/>
<evidence type="ECO:0000256" key="5">
    <source>
        <dbReference type="ARBA" id="ARBA00022490"/>
    </source>
</evidence>
<dbReference type="Gene3D" id="1.20.58.220">
    <property type="entry name" value="Phosphate transport system protein phou homolog 2, domain 2"/>
    <property type="match status" value="1"/>
</dbReference>
<evidence type="ECO:0000259" key="8">
    <source>
        <dbReference type="Pfam" id="PF01895"/>
    </source>
</evidence>
<comment type="caution">
    <text evidence="9">The sequence shown here is derived from an EMBL/GenBank/DDBJ whole genome shotgun (WGS) entry which is preliminary data.</text>
</comment>
<gene>
    <name evidence="9" type="primary">phoU</name>
    <name evidence="9" type="ORF">FYJ52_02495</name>
</gene>
<evidence type="ECO:0000256" key="4">
    <source>
        <dbReference type="ARBA" id="ARBA00022448"/>
    </source>
</evidence>
<evidence type="ECO:0000256" key="7">
    <source>
        <dbReference type="PIRNR" id="PIRNR003107"/>
    </source>
</evidence>
<dbReference type="InterPro" id="IPR026022">
    <property type="entry name" value="PhoU_dom"/>
</dbReference>
<evidence type="ECO:0000256" key="3">
    <source>
        <dbReference type="ARBA" id="ARBA00011738"/>
    </source>
</evidence>
<keyword evidence="5 7" id="KW-0963">Cytoplasm</keyword>
<evidence type="ECO:0000256" key="6">
    <source>
        <dbReference type="ARBA" id="ARBA00022592"/>
    </source>
</evidence>
<dbReference type="Pfam" id="PF01895">
    <property type="entry name" value="PhoU"/>
    <property type="match status" value="2"/>
</dbReference>
<dbReference type="RefSeq" id="WP_154575681.1">
    <property type="nucleotide sequence ID" value="NZ_VUMO01000002.1"/>
</dbReference>
<name>A0A7X2NF49_9FIRM</name>
<feature type="domain" description="PhoU" evidence="8">
    <location>
        <begin position="119"/>
        <end position="203"/>
    </location>
</feature>
<protein>
    <recommendedName>
        <fullName evidence="7">Phosphate-specific transport system accessory protein PhoU</fullName>
    </recommendedName>
</protein>
<evidence type="ECO:0000256" key="1">
    <source>
        <dbReference type="ARBA" id="ARBA00004496"/>
    </source>
</evidence>
<dbReference type="SUPFAM" id="SSF109755">
    <property type="entry name" value="PhoU-like"/>
    <property type="match status" value="1"/>
</dbReference>